<dbReference type="RefSeq" id="WP_013678013.1">
    <property type="nucleotide sequence ID" value="NZ_BAABKS010000029.1"/>
</dbReference>
<comment type="caution">
    <text evidence="4">The sequence shown here is derived from an EMBL/GenBank/DDBJ whole genome shotgun (WGS) entry which is preliminary data.</text>
</comment>
<sequence length="356" mass="38248">MSRAARDTLDLAFVMPLQGSAGIYGASCESCATLAVEELNAGSGLLGREVRLTVVDGAAPPKVVADQVDALITMGAVDAVTGWHISAVRREVARRTAHRVPYVYAPLHEGGENTPGVFMAGETPASQLVPAMRWMTSQLGARRWLLVGNDYIWPRLTGTAARAEARRAGTPLLREVYVPLGTTDFSRVLHEIEVCGADSVLMLLVGQDGVEFNRQFAEWGLVGTVERLSPHVEENMLLAGSGAANTGLFAAAGYFDGLNTTQSLEFAARYYQRFGAGAPPLNSIGESCYEAMLLLARLVTRAGSLDVHRMIAAAEGLVYEGPRGTVRMNGNQLEQSVYMAVAQELEFDIQDQLTSV</sequence>
<dbReference type="EMBL" id="JBHTMB010000141">
    <property type="protein sequence ID" value="MFD1234934.1"/>
    <property type="molecule type" value="Genomic_DNA"/>
</dbReference>
<feature type="domain" description="Leucine-binding protein" evidence="3">
    <location>
        <begin position="11"/>
        <end position="342"/>
    </location>
</feature>
<dbReference type="CDD" id="cd06358">
    <property type="entry name" value="PBP1_NHase"/>
    <property type="match status" value="1"/>
</dbReference>
<proteinExistence type="inferred from homology"/>
<dbReference type="InterPro" id="IPR028081">
    <property type="entry name" value="Leu-bd"/>
</dbReference>
<accession>A0ABW3VLH8</accession>
<evidence type="ECO:0000259" key="3">
    <source>
        <dbReference type="Pfam" id="PF13458"/>
    </source>
</evidence>
<evidence type="ECO:0000256" key="2">
    <source>
        <dbReference type="ARBA" id="ARBA00022729"/>
    </source>
</evidence>
<reference evidence="5" key="1">
    <citation type="journal article" date="2019" name="Int. J. Syst. Evol. Microbiol.">
        <title>The Global Catalogue of Microorganisms (GCM) 10K type strain sequencing project: providing services to taxonomists for standard genome sequencing and annotation.</title>
        <authorList>
            <consortium name="The Broad Institute Genomics Platform"/>
            <consortium name="The Broad Institute Genome Sequencing Center for Infectious Disease"/>
            <person name="Wu L."/>
            <person name="Ma J."/>
        </authorList>
    </citation>
    <scope>NUCLEOTIDE SEQUENCE [LARGE SCALE GENOMIC DNA]</scope>
    <source>
        <strain evidence="5">CCUG 49018</strain>
    </source>
</reference>
<organism evidence="4 5">
    <name type="scientific">Pseudonocardia benzenivorans</name>
    <dbReference type="NCBI Taxonomy" id="228005"/>
    <lineage>
        <taxon>Bacteria</taxon>
        <taxon>Bacillati</taxon>
        <taxon>Actinomycetota</taxon>
        <taxon>Actinomycetes</taxon>
        <taxon>Pseudonocardiales</taxon>
        <taxon>Pseudonocardiaceae</taxon>
        <taxon>Pseudonocardia</taxon>
    </lineage>
</organism>
<keyword evidence="2" id="KW-0732">Signal</keyword>
<keyword evidence="5" id="KW-1185">Reference proteome</keyword>
<evidence type="ECO:0000256" key="1">
    <source>
        <dbReference type="ARBA" id="ARBA00010062"/>
    </source>
</evidence>
<dbReference type="PANTHER" id="PTHR47628">
    <property type="match status" value="1"/>
</dbReference>
<dbReference type="Pfam" id="PF13458">
    <property type="entry name" value="Peripla_BP_6"/>
    <property type="match status" value="1"/>
</dbReference>
<comment type="similarity">
    <text evidence="1">Belongs to the leucine-binding protein family.</text>
</comment>
<dbReference type="Proteomes" id="UP001597182">
    <property type="component" value="Unassembled WGS sequence"/>
</dbReference>
<protein>
    <submittedName>
        <fullName evidence="4">Substrate-binding domain-containing protein</fullName>
    </submittedName>
</protein>
<evidence type="ECO:0000313" key="5">
    <source>
        <dbReference type="Proteomes" id="UP001597182"/>
    </source>
</evidence>
<name>A0ABW3VLH8_9PSEU</name>
<evidence type="ECO:0000313" key="4">
    <source>
        <dbReference type="EMBL" id="MFD1234934.1"/>
    </source>
</evidence>
<dbReference type="InterPro" id="IPR028082">
    <property type="entry name" value="Peripla_BP_I"/>
</dbReference>
<dbReference type="SUPFAM" id="SSF53822">
    <property type="entry name" value="Periplasmic binding protein-like I"/>
    <property type="match status" value="1"/>
</dbReference>
<dbReference type="Gene3D" id="3.40.50.2300">
    <property type="match status" value="2"/>
</dbReference>
<gene>
    <name evidence="4" type="ORF">ACFQ34_16705</name>
</gene>
<dbReference type="PANTHER" id="PTHR47628:SF1">
    <property type="entry name" value="ALIPHATIC AMIDASE EXPRESSION-REGULATING PROTEIN"/>
    <property type="match status" value="1"/>
</dbReference>